<keyword evidence="2" id="KW-0732">Signal</keyword>
<dbReference type="InterPro" id="IPR042100">
    <property type="entry name" value="Bug_dom1"/>
</dbReference>
<dbReference type="RefSeq" id="WP_354449404.1">
    <property type="nucleotide sequence ID" value="NZ_JBEPSH010000018.1"/>
</dbReference>
<dbReference type="SUPFAM" id="SSF53850">
    <property type="entry name" value="Periplasmic binding protein-like II"/>
    <property type="match status" value="1"/>
</dbReference>
<accession>A0ABV2QHD7</accession>
<evidence type="ECO:0000256" key="1">
    <source>
        <dbReference type="ARBA" id="ARBA00006987"/>
    </source>
</evidence>
<evidence type="ECO:0000313" key="3">
    <source>
        <dbReference type="EMBL" id="MET4580457.1"/>
    </source>
</evidence>
<dbReference type="Pfam" id="PF03401">
    <property type="entry name" value="TctC"/>
    <property type="match status" value="1"/>
</dbReference>
<dbReference type="Gene3D" id="3.40.190.10">
    <property type="entry name" value="Periplasmic binding protein-like II"/>
    <property type="match status" value="1"/>
</dbReference>
<dbReference type="Proteomes" id="UP001549320">
    <property type="component" value="Unassembled WGS sequence"/>
</dbReference>
<evidence type="ECO:0000313" key="4">
    <source>
        <dbReference type="Proteomes" id="UP001549320"/>
    </source>
</evidence>
<proteinExistence type="inferred from homology"/>
<comment type="similarity">
    <text evidence="1">Belongs to the UPF0065 (bug) family.</text>
</comment>
<keyword evidence="3" id="KW-0675">Receptor</keyword>
<gene>
    <name evidence="3" type="ORF">ABIE13_005598</name>
</gene>
<name>A0ABV2QHD7_9BURK</name>
<dbReference type="Gene3D" id="3.40.190.150">
    <property type="entry name" value="Bordetella uptake gene, domain 1"/>
    <property type="match status" value="1"/>
</dbReference>
<feature type="signal peptide" evidence="2">
    <location>
        <begin position="1"/>
        <end position="28"/>
    </location>
</feature>
<dbReference type="InterPro" id="IPR005064">
    <property type="entry name" value="BUG"/>
</dbReference>
<feature type="chain" id="PRO_5045532388" evidence="2">
    <location>
        <begin position="29"/>
        <end position="328"/>
    </location>
</feature>
<dbReference type="PANTHER" id="PTHR42928:SF5">
    <property type="entry name" value="BLR1237 PROTEIN"/>
    <property type="match status" value="1"/>
</dbReference>
<dbReference type="EMBL" id="JBEPSH010000018">
    <property type="protein sequence ID" value="MET4580457.1"/>
    <property type="molecule type" value="Genomic_DNA"/>
</dbReference>
<keyword evidence="4" id="KW-1185">Reference proteome</keyword>
<comment type="caution">
    <text evidence="3">The sequence shown here is derived from an EMBL/GenBank/DDBJ whole genome shotgun (WGS) entry which is preliminary data.</text>
</comment>
<sequence length="328" mass="35130">MTQRPLFRRHFISLAALALTVPSIKANAADYPTRPIVLVSPYLAGGSADGIARAIAEAAGKELGQSVVVESKPGAEGLIGAGDVLKAQPDGYRILWGGAGSLLVATALRKNPPFDPQTAFTPITGTVDFSFFLYVHPSFPAKNFKEFIDYVKANPGKVTYATGNNQGLLTMADIEKKYGLDMVRVQYKGEMGAAPDLLANRVHAMWGTTSVSAFAKEGKLRVISTTLPQRSEVFPQVPTLREEGHRGGEFGGGWLGILGPAGMPQPIVERLQAAFTKAYQDPNVKTKLQASGLVYTPAYASPAALGKYVGEQRDLYRKTATELGMVND</sequence>
<dbReference type="CDD" id="cd07012">
    <property type="entry name" value="PBP2_Bug_TTT"/>
    <property type="match status" value="1"/>
</dbReference>
<protein>
    <submittedName>
        <fullName evidence="3">Tripartite-type tricarboxylate transporter receptor subunit TctC</fullName>
    </submittedName>
</protein>
<evidence type="ECO:0000256" key="2">
    <source>
        <dbReference type="SAM" id="SignalP"/>
    </source>
</evidence>
<organism evidence="3 4">
    <name type="scientific">Ottowia thiooxydans</name>
    <dbReference type="NCBI Taxonomy" id="219182"/>
    <lineage>
        <taxon>Bacteria</taxon>
        <taxon>Pseudomonadati</taxon>
        <taxon>Pseudomonadota</taxon>
        <taxon>Betaproteobacteria</taxon>
        <taxon>Burkholderiales</taxon>
        <taxon>Comamonadaceae</taxon>
        <taxon>Ottowia</taxon>
    </lineage>
</organism>
<reference evidence="3 4" key="1">
    <citation type="submission" date="2024-06" db="EMBL/GenBank/DDBJ databases">
        <title>Sorghum-associated microbial communities from plants grown in Nebraska, USA.</title>
        <authorList>
            <person name="Schachtman D."/>
        </authorList>
    </citation>
    <scope>NUCLEOTIDE SEQUENCE [LARGE SCALE GENOMIC DNA]</scope>
    <source>
        <strain evidence="3 4">2709</strain>
    </source>
</reference>
<dbReference type="PIRSF" id="PIRSF017082">
    <property type="entry name" value="YflP"/>
    <property type="match status" value="1"/>
</dbReference>
<dbReference type="PANTHER" id="PTHR42928">
    <property type="entry name" value="TRICARBOXYLATE-BINDING PROTEIN"/>
    <property type="match status" value="1"/>
</dbReference>